<dbReference type="Gene3D" id="3.30.420.10">
    <property type="entry name" value="Ribonuclease H-like superfamily/Ribonuclease H"/>
    <property type="match status" value="1"/>
</dbReference>
<dbReference type="InParanoid" id="A0A507BFR7"/>
<keyword evidence="3" id="KW-1185">Reference proteome</keyword>
<dbReference type="AlphaFoldDB" id="A0A507BFR7"/>
<evidence type="ECO:0000313" key="2">
    <source>
        <dbReference type="EMBL" id="TPX18747.1"/>
    </source>
</evidence>
<evidence type="ECO:0000256" key="1">
    <source>
        <dbReference type="SAM" id="MobiDB-lite"/>
    </source>
</evidence>
<dbReference type="Proteomes" id="UP000319257">
    <property type="component" value="Unassembled WGS sequence"/>
</dbReference>
<feature type="region of interest" description="Disordered" evidence="1">
    <location>
        <begin position="72"/>
        <end position="110"/>
    </location>
</feature>
<proteinExistence type="predicted"/>
<dbReference type="GO" id="GO:0003676">
    <property type="term" value="F:nucleic acid binding"/>
    <property type="evidence" value="ECO:0007669"/>
    <property type="project" value="InterPro"/>
</dbReference>
<evidence type="ECO:0008006" key="4">
    <source>
        <dbReference type="Google" id="ProtNLM"/>
    </source>
</evidence>
<comment type="caution">
    <text evidence="2">The sequence shown here is derived from an EMBL/GenBank/DDBJ whole genome shotgun (WGS) entry which is preliminary data.</text>
</comment>
<gene>
    <name evidence="2" type="ORF">E0L32_002604</name>
</gene>
<dbReference type="EMBL" id="SKBQ01000010">
    <property type="protein sequence ID" value="TPX18747.1"/>
    <property type="molecule type" value="Genomic_DNA"/>
</dbReference>
<feature type="compositionally biased region" description="Low complexity" evidence="1">
    <location>
        <begin position="10"/>
        <end position="25"/>
    </location>
</feature>
<reference evidence="2 3" key="1">
    <citation type="submission" date="2019-06" db="EMBL/GenBank/DDBJ databases">
        <title>Draft genome sequence of the filamentous fungus Phialemoniopsis curvata isolated from diesel fuel.</title>
        <authorList>
            <person name="Varaljay V.A."/>
            <person name="Lyon W.J."/>
            <person name="Crouch A.L."/>
            <person name="Drake C.E."/>
            <person name="Hollomon J.M."/>
            <person name="Nadeau L.J."/>
            <person name="Nunn H.S."/>
            <person name="Stevenson B.S."/>
            <person name="Bojanowski C.L."/>
            <person name="Crookes-Goodson W.J."/>
        </authorList>
    </citation>
    <scope>NUCLEOTIDE SEQUENCE [LARGE SCALE GENOMIC DNA]</scope>
    <source>
        <strain evidence="2 3">D216</strain>
    </source>
</reference>
<feature type="compositionally biased region" description="Low complexity" evidence="1">
    <location>
        <begin position="94"/>
        <end position="105"/>
    </location>
</feature>
<feature type="region of interest" description="Disordered" evidence="1">
    <location>
        <begin position="1"/>
        <end position="52"/>
    </location>
</feature>
<dbReference type="RefSeq" id="XP_031000458.1">
    <property type="nucleotide sequence ID" value="XM_031136812.1"/>
</dbReference>
<sequence length="378" mass="41138">MSQLHKEVTARAATSTAALTSPGTLDSPSSNADTAPVDASSPNRPTAPRGCTCASKCNAVFADYERPKVIDFTNAPPISKAEEESGPSKPDEPSQSSSSSSSSSSEPAPCLNLPEYTDDAPWVYEACKDPTRCSSHCSRAHADSIVIALHGEKCLDGKLRYSLYFGRDNPYNSVFELNDLKPGVSNTVLASLDAAIKALYLFKEVRIHAPGFHPFHSPHYTKIAVNALSMAVDPLRISSRLPYSNTPGALDIAEDKNKQAAKACCKCACDPEWCIWCRPKRLIVKTDSAVLVEIITDRVTKWVRSGFTPMPKLSNAFQVVYDLLGQILYEFWHNKCALEFWLVDAEEHNSMAVGMTRAASMVDKVRGSVAEAAKDAKT</sequence>
<name>A0A507BFR7_9PEZI</name>
<organism evidence="2 3">
    <name type="scientific">Thyridium curvatum</name>
    <dbReference type="NCBI Taxonomy" id="1093900"/>
    <lineage>
        <taxon>Eukaryota</taxon>
        <taxon>Fungi</taxon>
        <taxon>Dikarya</taxon>
        <taxon>Ascomycota</taxon>
        <taxon>Pezizomycotina</taxon>
        <taxon>Sordariomycetes</taxon>
        <taxon>Sordariomycetidae</taxon>
        <taxon>Thyridiales</taxon>
        <taxon>Thyridiaceae</taxon>
        <taxon>Thyridium</taxon>
    </lineage>
</organism>
<protein>
    <recommendedName>
        <fullName evidence="4">RNase H type-1 domain-containing protein</fullName>
    </recommendedName>
</protein>
<accession>A0A507BFR7</accession>
<dbReference type="OrthoDB" id="407198at2759"/>
<dbReference type="InterPro" id="IPR036397">
    <property type="entry name" value="RNaseH_sf"/>
</dbReference>
<dbReference type="GeneID" id="41970051"/>
<evidence type="ECO:0000313" key="3">
    <source>
        <dbReference type="Proteomes" id="UP000319257"/>
    </source>
</evidence>